<evidence type="ECO:0000256" key="3">
    <source>
        <dbReference type="ARBA" id="ARBA00023004"/>
    </source>
</evidence>
<dbReference type="InterPro" id="IPR051459">
    <property type="entry name" value="Cytochrome_c-type_DH"/>
</dbReference>
<dbReference type="Pfam" id="PF00034">
    <property type="entry name" value="Cytochrom_C"/>
    <property type="match status" value="1"/>
</dbReference>
<dbReference type="InterPro" id="IPR009056">
    <property type="entry name" value="Cyt_c-like_dom"/>
</dbReference>
<dbReference type="Gene3D" id="1.10.760.10">
    <property type="entry name" value="Cytochrome c-like domain"/>
    <property type="match status" value="2"/>
</dbReference>
<dbReference type="Proteomes" id="UP000228948">
    <property type="component" value="Chromosome"/>
</dbReference>
<dbReference type="STRING" id="441209.GCA_001870665_02493"/>
<dbReference type="OrthoDB" id="9811281at2"/>
<accession>A0A2K8KIR6</accession>
<keyword evidence="6" id="KW-0418">Kinase</keyword>
<dbReference type="SUPFAM" id="SSF46626">
    <property type="entry name" value="Cytochrome c"/>
    <property type="match status" value="2"/>
</dbReference>
<keyword evidence="2 4" id="KW-0479">Metal-binding</keyword>
<name>A0A2K8KIR6_9RHOB</name>
<dbReference type="GO" id="GO:0020037">
    <property type="term" value="F:heme binding"/>
    <property type="evidence" value="ECO:0007669"/>
    <property type="project" value="InterPro"/>
</dbReference>
<feature type="domain" description="Cytochrome c" evidence="5">
    <location>
        <begin position="186"/>
        <end position="292"/>
    </location>
</feature>
<keyword evidence="1 4" id="KW-0349">Heme</keyword>
<dbReference type="PANTHER" id="PTHR35008:SF8">
    <property type="entry name" value="ALCOHOL DEHYDROGENASE CYTOCHROME C SUBUNIT"/>
    <property type="match status" value="1"/>
</dbReference>
<feature type="domain" description="Cytochrome c" evidence="5">
    <location>
        <begin position="38"/>
        <end position="145"/>
    </location>
</feature>
<dbReference type="AlphaFoldDB" id="A0A2K8KIR6"/>
<keyword evidence="6" id="KW-0808">Transferase</keyword>
<evidence type="ECO:0000313" key="7">
    <source>
        <dbReference type="Proteomes" id="UP000228948"/>
    </source>
</evidence>
<dbReference type="GO" id="GO:0046872">
    <property type="term" value="F:metal ion binding"/>
    <property type="evidence" value="ECO:0007669"/>
    <property type="project" value="UniProtKB-KW"/>
</dbReference>
<organism evidence="6 7">
    <name type="scientific">Roseinatronobacter bogoriensis subsp. barguzinensis</name>
    <dbReference type="NCBI Taxonomy" id="441209"/>
    <lineage>
        <taxon>Bacteria</taxon>
        <taxon>Pseudomonadati</taxon>
        <taxon>Pseudomonadota</taxon>
        <taxon>Alphaproteobacteria</taxon>
        <taxon>Rhodobacterales</taxon>
        <taxon>Paracoccaceae</taxon>
        <taxon>Roseinatronobacter</taxon>
    </lineage>
</organism>
<dbReference type="PROSITE" id="PS51007">
    <property type="entry name" value="CYTC"/>
    <property type="match status" value="2"/>
</dbReference>
<evidence type="ECO:0000259" key="5">
    <source>
        <dbReference type="PROSITE" id="PS51007"/>
    </source>
</evidence>
<evidence type="ECO:0000313" key="6">
    <source>
        <dbReference type="EMBL" id="ATX66718.1"/>
    </source>
</evidence>
<protein>
    <submittedName>
        <fullName evidence="6">Diacylglycerol kinase</fullName>
    </submittedName>
</protein>
<dbReference type="RefSeq" id="WP_071481201.1">
    <property type="nucleotide sequence ID" value="NZ_CP024899.1"/>
</dbReference>
<evidence type="ECO:0000256" key="2">
    <source>
        <dbReference type="ARBA" id="ARBA00022723"/>
    </source>
</evidence>
<dbReference type="PANTHER" id="PTHR35008">
    <property type="entry name" value="BLL4482 PROTEIN-RELATED"/>
    <property type="match status" value="1"/>
</dbReference>
<dbReference type="KEGG" id="rbg:BG454_13550"/>
<gene>
    <name evidence="6" type="ORF">BG454_13550</name>
</gene>
<dbReference type="GO" id="GO:0009055">
    <property type="term" value="F:electron transfer activity"/>
    <property type="evidence" value="ECO:0007669"/>
    <property type="project" value="InterPro"/>
</dbReference>
<evidence type="ECO:0000256" key="4">
    <source>
        <dbReference type="PROSITE-ProRule" id="PRU00433"/>
    </source>
</evidence>
<dbReference type="EMBL" id="CP024899">
    <property type="protein sequence ID" value="ATX66718.1"/>
    <property type="molecule type" value="Genomic_DNA"/>
</dbReference>
<dbReference type="GO" id="GO:0016301">
    <property type="term" value="F:kinase activity"/>
    <property type="evidence" value="ECO:0007669"/>
    <property type="project" value="UniProtKB-KW"/>
</dbReference>
<dbReference type="InterPro" id="IPR036909">
    <property type="entry name" value="Cyt_c-like_dom_sf"/>
</dbReference>
<evidence type="ECO:0000256" key="1">
    <source>
        <dbReference type="ARBA" id="ARBA00022617"/>
    </source>
</evidence>
<reference evidence="6 7" key="1">
    <citation type="submission" date="2017-11" db="EMBL/GenBank/DDBJ databases">
        <title>Revised Sequence and Annotation of the Rhodobaca barguzinensis strain alga05 Genome.</title>
        <authorList>
            <person name="Kopejtka K."/>
            <person name="Tomasch J.M."/>
            <person name="Bunk B."/>
            <person name="Koblizek M."/>
        </authorList>
    </citation>
    <scope>NUCLEOTIDE SEQUENCE [LARGE SCALE GENOMIC DNA]</scope>
    <source>
        <strain evidence="7">alga05</strain>
    </source>
</reference>
<sequence length="293" mass="31454">MRNLLLGVAAIGVIGGTALWALSAPKLLDATTLSSLSGDAAQGEAIFHASGCSSCHVAPERDADPLVLSGGREFASDFGTFVAPNISPDPEHGIGNWTAEEFINAVMQGVSPDGAHYYPAFPYTSYTRADPQDFAHLYAFMMTLPADATPSQPHDLRFPFNIRRSVGLWKTLFLRDDWVVTGELSAEEERGRYLSEALAHCAECHTPRNALGALDHDRWFLGAPNPSGTGRIPPIAGDAFTWTAFDISAYLESGLTPDFDVVGGSMAPVVRSLQNLEKSELDAIAAYILRAGQ</sequence>
<keyword evidence="7" id="KW-1185">Reference proteome</keyword>
<keyword evidence="3 4" id="KW-0408">Iron</keyword>
<proteinExistence type="predicted"/>